<evidence type="ECO:0000313" key="2">
    <source>
        <dbReference type="RefSeq" id="XP_018473779.1"/>
    </source>
</evidence>
<accession>A0A6J0MNR9</accession>
<dbReference type="InterPro" id="IPR050354">
    <property type="entry name" value="F-box/kelch-repeat_ARATH"/>
</dbReference>
<dbReference type="PROSITE" id="PS50181">
    <property type="entry name" value="FBOX"/>
    <property type="match status" value="1"/>
</dbReference>
<dbReference type="RefSeq" id="XP_018473779.1">
    <property type="nucleotide sequence ID" value="XM_018618277.1"/>
</dbReference>
<dbReference type="KEGG" id="rsz:108845002"/>
<evidence type="ECO:0000313" key="1">
    <source>
        <dbReference type="Proteomes" id="UP000504610"/>
    </source>
</evidence>
<dbReference type="SUPFAM" id="SSF117281">
    <property type="entry name" value="Kelch motif"/>
    <property type="match status" value="1"/>
</dbReference>
<name>A0A6J0MNR9_RAPSA</name>
<organism evidence="1 2">
    <name type="scientific">Raphanus sativus</name>
    <name type="common">Radish</name>
    <name type="synonym">Raphanus raphanistrum var. sativus</name>
    <dbReference type="NCBI Taxonomy" id="3726"/>
    <lineage>
        <taxon>Eukaryota</taxon>
        <taxon>Viridiplantae</taxon>
        <taxon>Streptophyta</taxon>
        <taxon>Embryophyta</taxon>
        <taxon>Tracheophyta</taxon>
        <taxon>Spermatophyta</taxon>
        <taxon>Magnoliopsida</taxon>
        <taxon>eudicotyledons</taxon>
        <taxon>Gunneridae</taxon>
        <taxon>Pentapetalae</taxon>
        <taxon>rosids</taxon>
        <taxon>malvids</taxon>
        <taxon>Brassicales</taxon>
        <taxon>Brassicaceae</taxon>
        <taxon>Brassiceae</taxon>
        <taxon>Raphanus</taxon>
    </lineage>
</organism>
<dbReference type="GeneID" id="108845002"/>
<dbReference type="OrthoDB" id="1110934at2759"/>
<keyword evidence="1" id="KW-1185">Reference proteome</keyword>
<dbReference type="Proteomes" id="UP000504610">
    <property type="component" value="Chromosome 3"/>
</dbReference>
<gene>
    <name evidence="2" type="primary">LOC108845002</name>
</gene>
<dbReference type="PANTHER" id="PTHR24414">
    <property type="entry name" value="F-BOX/KELCH-REPEAT PROTEIN SKIP4"/>
    <property type="match status" value="1"/>
</dbReference>
<reference evidence="2" key="2">
    <citation type="submission" date="2025-08" db="UniProtKB">
        <authorList>
            <consortium name="RefSeq"/>
        </authorList>
    </citation>
    <scope>IDENTIFICATION</scope>
    <source>
        <tissue evidence="2">Leaf</tissue>
    </source>
</reference>
<dbReference type="AlphaFoldDB" id="A0A6J0MNR9"/>
<dbReference type="PANTHER" id="PTHR24414:SF184">
    <property type="entry name" value="GALACTOSE OXIDASE_KELCH REPEAT SUPERFAMILY PROTEIN"/>
    <property type="match status" value="1"/>
</dbReference>
<dbReference type="InterPro" id="IPR036047">
    <property type="entry name" value="F-box-like_dom_sf"/>
</dbReference>
<dbReference type="Pfam" id="PF00646">
    <property type="entry name" value="F-box"/>
    <property type="match status" value="1"/>
</dbReference>
<dbReference type="InterPro" id="IPR015915">
    <property type="entry name" value="Kelch-typ_b-propeller"/>
</dbReference>
<dbReference type="CDD" id="cd22152">
    <property type="entry name" value="F-box_AtAFR-like"/>
    <property type="match status" value="1"/>
</dbReference>
<dbReference type="SMART" id="SM00256">
    <property type="entry name" value="FBOX"/>
    <property type="match status" value="1"/>
</dbReference>
<protein>
    <submittedName>
        <fullName evidence="2">F-box/kelch-repeat protein At4g38940-like</fullName>
    </submittedName>
</protein>
<proteinExistence type="predicted"/>
<dbReference type="InterPro" id="IPR001810">
    <property type="entry name" value="F-box_dom"/>
</dbReference>
<dbReference type="InterPro" id="IPR057499">
    <property type="entry name" value="Kelch_FKB95"/>
</dbReference>
<sequence length="366" mass="42317">MSCKVRNKKKQQLEPPVSLITSLPDEVILDILARVPRCYYPDISLVSKSFGRLIASPEIFTRRSLLGCTEHCLYVVLYNLDTNEKHLYILRRKANNNRLVIIQSFPLKCLYAKYVAVGPKIYVFCELNSFSLDCRSHTVQSISDIRNPMSMDNGVADFIDGKIYVIGECLCDDEASGKGKGWRMGVKVYDTETQMWEPEIAKPKIKPGTMLVDDVVMEDKIYMRQYNKTFVYEPKENKWEFDEMLNSKKWVGACVTDDGLYYYNNCEKKLRVYNPKQKSWKVVKGLEELLPLTAHSRLSINTVSYGGKLALFFQKYHNAQKNSPSIWCAEIALERRQEEIWGKVQWCDVVLDNEKFTIVKCLAVMV</sequence>
<reference evidence="1" key="1">
    <citation type="journal article" date="2019" name="Database">
        <title>The radish genome database (RadishGD): an integrated information resource for radish genomics.</title>
        <authorList>
            <person name="Yu H.J."/>
            <person name="Baek S."/>
            <person name="Lee Y.J."/>
            <person name="Cho A."/>
            <person name="Mun J.H."/>
        </authorList>
    </citation>
    <scope>NUCLEOTIDE SEQUENCE [LARGE SCALE GENOMIC DNA]</scope>
    <source>
        <strain evidence="1">cv. WK10039</strain>
    </source>
</reference>
<dbReference type="SUPFAM" id="SSF81383">
    <property type="entry name" value="F-box domain"/>
    <property type="match status" value="1"/>
</dbReference>
<dbReference type="Pfam" id="PF25210">
    <property type="entry name" value="Kelch_FKB95"/>
    <property type="match status" value="1"/>
</dbReference>
<dbReference type="Gene3D" id="2.120.10.80">
    <property type="entry name" value="Kelch-type beta propeller"/>
    <property type="match status" value="1"/>
</dbReference>